<protein>
    <submittedName>
        <fullName evidence="1">Uncharacterized protein</fullName>
    </submittedName>
</protein>
<evidence type="ECO:0000313" key="1">
    <source>
        <dbReference type="EMBL" id="BEG99378.1"/>
    </source>
</evidence>
<accession>A0ABM8IBK2</accession>
<dbReference type="EMBL" id="AP028055">
    <property type="protein sequence ID" value="BEG99378.1"/>
    <property type="molecule type" value="Genomic_DNA"/>
</dbReference>
<dbReference type="RefSeq" id="WP_353329878.1">
    <property type="nucleotide sequence ID" value="NZ_AP028055.1"/>
</dbReference>
<organism evidence="1 2">
    <name type="scientific">Bacteroides sedimenti</name>
    <dbReference type="NCBI Taxonomy" id="2136147"/>
    <lineage>
        <taxon>Bacteria</taxon>
        <taxon>Pseudomonadati</taxon>
        <taxon>Bacteroidota</taxon>
        <taxon>Bacteroidia</taxon>
        <taxon>Bacteroidales</taxon>
        <taxon>Bacteroidaceae</taxon>
        <taxon>Bacteroides</taxon>
    </lineage>
</organism>
<proteinExistence type="predicted"/>
<gene>
    <name evidence="1" type="ORF">BSYN_16430</name>
</gene>
<reference evidence="1 2" key="1">
    <citation type="submission" date="2023-04" db="EMBL/GenBank/DDBJ databases">
        <title>Draft genome sequence of acteroides sedimenti strain YN3PY1.</title>
        <authorList>
            <person name="Yoshida N."/>
        </authorList>
    </citation>
    <scope>NUCLEOTIDE SEQUENCE [LARGE SCALE GENOMIC DNA]</scope>
    <source>
        <strain evidence="1 2">YN3PY1</strain>
    </source>
</reference>
<name>A0ABM8IBK2_9BACE</name>
<sequence>MIDAVTERKLLLRLNKYNDSWRMDAENFSLFQRYVENYFKNAICLYLSEDQGLMYAEIAEVELMKILPLFGTFSPDKETLILAMVFQGYDFRPVLENSFAIRLCMKTNNDSTRDISIMLKLK</sequence>
<evidence type="ECO:0000313" key="2">
    <source>
        <dbReference type="Proteomes" id="UP001496674"/>
    </source>
</evidence>
<dbReference type="Proteomes" id="UP001496674">
    <property type="component" value="Chromosome"/>
</dbReference>
<keyword evidence="2" id="KW-1185">Reference proteome</keyword>